<dbReference type="GO" id="GO:0005829">
    <property type="term" value="C:cytosol"/>
    <property type="evidence" value="ECO:0007669"/>
    <property type="project" value="TreeGrafter"/>
</dbReference>
<dbReference type="PRINTS" id="PR00509">
    <property type="entry name" value="PGMPMM"/>
</dbReference>
<feature type="modified residue" description="Phosphoserine" evidence="9">
    <location>
        <position position="105"/>
    </location>
</feature>
<evidence type="ECO:0000259" key="13">
    <source>
        <dbReference type="Pfam" id="PF02878"/>
    </source>
</evidence>
<dbReference type="Pfam" id="PF02880">
    <property type="entry name" value="PGM_PMM_III"/>
    <property type="match status" value="1"/>
</dbReference>
<evidence type="ECO:0000256" key="6">
    <source>
        <dbReference type="ARBA" id="ARBA00050364"/>
    </source>
</evidence>
<dbReference type="RefSeq" id="WP_141278918.1">
    <property type="nucleotide sequence ID" value="NZ_BAAARZ010000071.1"/>
</dbReference>
<dbReference type="GO" id="GO:0008966">
    <property type="term" value="F:phosphoglucosamine mutase activity"/>
    <property type="evidence" value="ECO:0007669"/>
    <property type="project" value="UniProtKB-UniRule"/>
</dbReference>
<feature type="binding site" evidence="9">
    <location>
        <position position="243"/>
    </location>
    <ligand>
        <name>Mg(2+)</name>
        <dbReference type="ChEBI" id="CHEBI:18420"/>
    </ligand>
</feature>
<evidence type="ECO:0000256" key="5">
    <source>
        <dbReference type="ARBA" id="ARBA00023235"/>
    </source>
</evidence>
<dbReference type="HAMAP" id="MF_01554_B">
    <property type="entry name" value="GlmM_B"/>
    <property type="match status" value="1"/>
</dbReference>
<dbReference type="PROSITE" id="PS00710">
    <property type="entry name" value="PGM_PMM"/>
    <property type="match status" value="1"/>
</dbReference>
<feature type="domain" description="Alpha-D-phosphohexomutase alpha/beta/alpha" evidence="13">
    <location>
        <begin position="4"/>
        <end position="136"/>
    </location>
</feature>
<feature type="domain" description="Alpha-D-phosphohexomutase alpha/beta/alpha" evidence="14">
    <location>
        <begin position="161"/>
        <end position="254"/>
    </location>
</feature>
<reference evidence="16 17" key="1">
    <citation type="submission" date="2019-06" db="EMBL/GenBank/DDBJ databases">
        <title>Whole genome shotgun sequence of Pseudonocardia hydrocarbonoxydans NBRC 14498.</title>
        <authorList>
            <person name="Hosoyama A."/>
            <person name="Uohara A."/>
            <person name="Ohji S."/>
            <person name="Ichikawa N."/>
        </authorList>
    </citation>
    <scope>NUCLEOTIDE SEQUENCE [LARGE SCALE GENOMIC DNA]</scope>
    <source>
        <strain evidence="16 17">NBRC 14498</strain>
    </source>
</reference>
<accession>A0A4Y3WNK5</accession>
<dbReference type="SUPFAM" id="SSF55957">
    <property type="entry name" value="Phosphoglucomutase, C-terminal domain"/>
    <property type="match status" value="1"/>
</dbReference>
<feature type="binding site" description="via phosphate group" evidence="9">
    <location>
        <position position="105"/>
    </location>
    <ligand>
        <name>Mg(2+)</name>
        <dbReference type="ChEBI" id="CHEBI:18420"/>
    </ligand>
</feature>
<dbReference type="InterPro" id="IPR005841">
    <property type="entry name" value="Alpha-D-phosphohexomutase_SF"/>
</dbReference>
<evidence type="ECO:0000256" key="2">
    <source>
        <dbReference type="ARBA" id="ARBA00022553"/>
    </source>
</evidence>
<comment type="similarity">
    <text evidence="1 9 10">Belongs to the phosphohexose mutase family.</text>
</comment>
<dbReference type="InterPro" id="IPR016055">
    <property type="entry name" value="A-D-PHexomutase_a/b/a-I/II/III"/>
</dbReference>
<dbReference type="InterPro" id="IPR050060">
    <property type="entry name" value="Phosphoglucosamine_mutase"/>
</dbReference>
<dbReference type="FunFam" id="3.40.120.10:FF:000002">
    <property type="entry name" value="Phosphoglucosamine mutase"/>
    <property type="match status" value="1"/>
</dbReference>
<dbReference type="InterPro" id="IPR016066">
    <property type="entry name" value="A-D-PHexomutase_CS"/>
</dbReference>
<dbReference type="FunFam" id="3.40.120.10:FF:000001">
    <property type="entry name" value="Phosphoglucosamine mutase"/>
    <property type="match status" value="1"/>
</dbReference>
<comment type="caution">
    <text evidence="16">The sequence shown here is derived from an EMBL/GenBank/DDBJ whole genome shotgun (WGS) entry which is preliminary data.</text>
</comment>
<evidence type="ECO:0000313" key="17">
    <source>
        <dbReference type="Proteomes" id="UP000320338"/>
    </source>
</evidence>
<dbReference type="GO" id="GO:0000287">
    <property type="term" value="F:magnesium ion binding"/>
    <property type="evidence" value="ECO:0007669"/>
    <property type="project" value="UniProtKB-UniRule"/>
</dbReference>
<proteinExistence type="inferred from homology"/>
<dbReference type="PANTHER" id="PTHR42946">
    <property type="entry name" value="PHOSPHOHEXOSE MUTASE"/>
    <property type="match status" value="1"/>
</dbReference>
<evidence type="ECO:0000259" key="14">
    <source>
        <dbReference type="Pfam" id="PF02879"/>
    </source>
</evidence>
<evidence type="ECO:0000259" key="12">
    <source>
        <dbReference type="Pfam" id="PF00408"/>
    </source>
</evidence>
<sequence>MGERRLFGTDGVRGLANGELLTPELAVALSASAARVLAERDRSHRPVAVVGRDPRASGEMLEAAVVAGLTSAGADAVRVGVLPTPAVAHLVDALGADLGVMISASHNPMPDNGIKLFASGGHKLPDALEVAVEDGLRDTGPRPTGAAIGRVRDLADAAERYTAHLLDGTPSLAGLRVVVDCAHGAASAVAPDAYRRAGAEVVALHAEPDGLNINDGVGSTHLGPLQDAVREHGADLGVAHDGDADRCLAVDAAGAVVDGDRIMAVLAVAMRDAGELAEDTLVTTVMSNLGLHLAMEAAGIAVRTTAVGDRYVLEELRAGGFTLGGEQSGHLVLPARSTTGDGLLTALRLMARMAGTGSSLAELAGIVTPLPQVLHNVVVADKAAVADSAAVRDAVEAAQVELGGTGRVLLRPSGTEQLVRVMVEAPTEEQARDTAVRLAEVVAAAH</sequence>
<evidence type="ECO:0000256" key="1">
    <source>
        <dbReference type="ARBA" id="ARBA00010231"/>
    </source>
</evidence>
<evidence type="ECO:0000256" key="4">
    <source>
        <dbReference type="ARBA" id="ARBA00022842"/>
    </source>
</evidence>
<feature type="binding site" evidence="9">
    <location>
        <position position="241"/>
    </location>
    <ligand>
        <name>Mg(2+)</name>
        <dbReference type="ChEBI" id="CHEBI:18420"/>
    </ligand>
</feature>
<dbReference type="Proteomes" id="UP000320338">
    <property type="component" value="Unassembled WGS sequence"/>
</dbReference>
<dbReference type="Pfam" id="PF02879">
    <property type="entry name" value="PGM_PMM_II"/>
    <property type="match status" value="1"/>
</dbReference>
<gene>
    <name evidence="9 16" type="primary">glmM</name>
    <name evidence="16" type="ORF">PHY01_26570</name>
</gene>
<dbReference type="GO" id="GO:0006048">
    <property type="term" value="P:UDP-N-acetylglucosamine biosynthetic process"/>
    <property type="evidence" value="ECO:0007669"/>
    <property type="project" value="TreeGrafter"/>
</dbReference>
<dbReference type="EC" id="5.4.2.10" evidence="7 9"/>
<name>A0A4Y3WNK5_9PSEU</name>
<keyword evidence="4 9" id="KW-0460">Magnesium</keyword>
<evidence type="ECO:0000259" key="15">
    <source>
        <dbReference type="Pfam" id="PF02880"/>
    </source>
</evidence>
<evidence type="ECO:0000313" key="16">
    <source>
        <dbReference type="EMBL" id="GEC20374.1"/>
    </source>
</evidence>
<dbReference type="InterPro" id="IPR036900">
    <property type="entry name" value="A-D-PHexomutase_C_sf"/>
</dbReference>
<protein>
    <recommendedName>
        <fullName evidence="8 9">Phosphoglucosamine mutase</fullName>
        <ecNumber evidence="7 9">5.4.2.10</ecNumber>
    </recommendedName>
</protein>
<feature type="binding site" evidence="9">
    <location>
        <position position="245"/>
    </location>
    <ligand>
        <name>Mg(2+)</name>
        <dbReference type="ChEBI" id="CHEBI:18420"/>
    </ligand>
</feature>
<comment type="PTM">
    <text evidence="9">Activated by phosphorylation.</text>
</comment>
<evidence type="ECO:0000256" key="10">
    <source>
        <dbReference type="RuleBase" id="RU004326"/>
    </source>
</evidence>
<keyword evidence="17" id="KW-1185">Reference proteome</keyword>
<evidence type="ECO:0000256" key="9">
    <source>
        <dbReference type="HAMAP-Rule" id="MF_01554"/>
    </source>
</evidence>
<dbReference type="FunFam" id="3.30.310.50:FF:000001">
    <property type="entry name" value="Phosphoglucosamine mutase"/>
    <property type="match status" value="1"/>
</dbReference>
<dbReference type="AlphaFoldDB" id="A0A4Y3WNK5"/>
<feature type="domain" description="Alpha-D-phosphohexomutase alpha/beta/alpha" evidence="15">
    <location>
        <begin position="258"/>
        <end position="364"/>
    </location>
</feature>
<keyword evidence="2 9" id="KW-0597">Phosphoprotein</keyword>
<dbReference type="PANTHER" id="PTHR42946:SF1">
    <property type="entry name" value="PHOSPHOGLUCOMUTASE (ALPHA-D-GLUCOSE-1,6-BISPHOSPHATE-DEPENDENT)"/>
    <property type="match status" value="1"/>
</dbReference>
<dbReference type="CDD" id="cd05802">
    <property type="entry name" value="GlmM"/>
    <property type="match status" value="1"/>
</dbReference>
<dbReference type="InterPro" id="IPR005843">
    <property type="entry name" value="A-D-PHexomutase_C"/>
</dbReference>
<dbReference type="NCBIfam" id="TIGR01455">
    <property type="entry name" value="glmM"/>
    <property type="match status" value="1"/>
</dbReference>
<dbReference type="InterPro" id="IPR005845">
    <property type="entry name" value="A-D-PHexomutase_a/b/a-II"/>
</dbReference>
<keyword evidence="3 9" id="KW-0479">Metal-binding</keyword>
<dbReference type="OrthoDB" id="9803322at2"/>
<dbReference type="SUPFAM" id="SSF53738">
    <property type="entry name" value="Phosphoglucomutase, first 3 domains"/>
    <property type="match status" value="3"/>
</dbReference>
<keyword evidence="5 9" id="KW-0413">Isomerase</keyword>
<dbReference type="GO" id="GO:0004615">
    <property type="term" value="F:phosphomannomutase activity"/>
    <property type="evidence" value="ECO:0007669"/>
    <property type="project" value="TreeGrafter"/>
</dbReference>
<dbReference type="EMBL" id="BJNG01000018">
    <property type="protein sequence ID" value="GEC20374.1"/>
    <property type="molecule type" value="Genomic_DNA"/>
</dbReference>
<dbReference type="Pfam" id="PF02878">
    <property type="entry name" value="PGM_PMM_I"/>
    <property type="match status" value="1"/>
</dbReference>
<dbReference type="GO" id="GO:0009252">
    <property type="term" value="P:peptidoglycan biosynthetic process"/>
    <property type="evidence" value="ECO:0007669"/>
    <property type="project" value="TreeGrafter"/>
</dbReference>
<dbReference type="InterPro" id="IPR006352">
    <property type="entry name" value="GlmM_bact"/>
</dbReference>
<comment type="cofactor">
    <cofactor evidence="9">
        <name>Mg(2+)</name>
        <dbReference type="ChEBI" id="CHEBI:18420"/>
    </cofactor>
    <text evidence="9">Binds 1 Mg(2+) ion per subunit.</text>
</comment>
<evidence type="ECO:0000256" key="8">
    <source>
        <dbReference type="ARBA" id="ARBA00068193"/>
    </source>
</evidence>
<comment type="function">
    <text evidence="9 11">Catalyzes the conversion of glucosamine-6-phosphate to glucosamine-1-phosphate.</text>
</comment>
<dbReference type="InterPro" id="IPR005844">
    <property type="entry name" value="A-D-PHexomutase_a/b/a-I"/>
</dbReference>
<dbReference type="Gene3D" id="3.40.120.10">
    <property type="entry name" value="Alpha-D-Glucose-1,6-Bisphosphate, subunit A, domain 3"/>
    <property type="match status" value="3"/>
</dbReference>
<dbReference type="Pfam" id="PF00408">
    <property type="entry name" value="PGM_PMM_IV"/>
    <property type="match status" value="1"/>
</dbReference>
<feature type="active site" description="Phosphoserine intermediate" evidence="9">
    <location>
        <position position="105"/>
    </location>
</feature>
<evidence type="ECO:0000256" key="3">
    <source>
        <dbReference type="ARBA" id="ARBA00022723"/>
    </source>
</evidence>
<dbReference type="Gene3D" id="3.30.310.50">
    <property type="entry name" value="Alpha-D-phosphohexomutase, C-terminal domain"/>
    <property type="match status" value="1"/>
</dbReference>
<comment type="catalytic activity">
    <reaction evidence="6 9 11">
        <text>alpha-D-glucosamine 1-phosphate = D-glucosamine 6-phosphate</text>
        <dbReference type="Rhea" id="RHEA:23424"/>
        <dbReference type="ChEBI" id="CHEBI:58516"/>
        <dbReference type="ChEBI" id="CHEBI:58725"/>
        <dbReference type="EC" id="5.4.2.10"/>
    </reaction>
</comment>
<evidence type="ECO:0000256" key="11">
    <source>
        <dbReference type="RuleBase" id="RU004327"/>
    </source>
</evidence>
<evidence type="ECO:0000256" key="7">
    <source>
        <dbReference type="ARBA" id="ARBA00066330"/>
    </source>
</evidence>
<dbReference type="GO" id="GO:0005975">
    <property type="term" value="P:carbohydrate metabolic process"/>
    <property type="evidence" value="ECO:0007669"/>
    <property type="project" value="InterPro"/>
</dbReference>
<feature type="domain" description="Alpha-D-phosphohexomutase C-terminal" evidence="12">
    <location>
        <begin position="375"/>
        <end position="440"/>
    </location>
</feature>
<dbReference type="InterPro" id="IPR005846">
    <property type="entry name" value="A-D-PHexomutase_a/b/a-III"/>
</dbReference>
<organism evidence="16 17">
    <name type="scientific">Pseudonocardia hydrocarbonoxydans</name>
    <dbReference type="NCBI Taxonomy" id="76726"/>
    <lineage>
        <taxon>Bacteria</taxon>
        <taxon>Bacillati</taxon>
        <taxon>Actinomycetota</taxon>
        <taxon>Actinomycetes</taxon>
        <taxon>Pseudonocardiales</taxon>
        <taxon>Pseudonocardiaceae</taxon>
        <taxon>Pseudonocardia</taxon>
    </lineage>
</organism>